<dbReference type="EMBL" id="JAUYZG010000023">
    <property type="protein sequence ID" value="KAK2871503.1"/>
    <property type="molecule type" value="Genomic_DNA"/>
</dbReference>
<gene>
    <name evidence="1" type="ORF">Q8A67_024030</name>
</gene>
<evidence type="ECO:0000313" key="2">
    <source>
        <dbReference type="Proteomes" id="UP001187343"/>
    </source>
</evidence>
<protein>
    <submittedName>
        <fullName evidence="1">Uncharacterized protein</fullName>
    </submittedName>
</protein>
<proteinExistence type="predicted"/>
<name>A0AA88P8N6_9TELE</name>
<organism evidence="1 2">
    <name type="scientific">Cirrhinus molitorella</name>
    <name type="common">mud carp</name>
    <dbReference type="NCBI Taxonomy" id="172907"/>
    <lineage>
        <taxon>Eukaryota</taxon>
        <taxon>Metazoa</taxon>
        <taxon>Chordata</taxon>
        <taxon>Craniata</taxon>
        <taxon>Vertebrata</taxon>
        <taxon>Euteleostomi</taxon>
        <taxon>Actinopterygii</taxon>
        <taxon>Neopterygii</taxon>
        <taxon>Teleostei</taxon>
        <taxon>Ostariophysi</taxon>
        <taxon>Cypriniformes</taxon>
        <taxon>Cyprinidae</taxon>
        <taxon>Labeoninae</taxon>
        <taxon>Labeonini</taxon>
        <taxon>Cirrhinus</taxon>
    </lineage>
</organism>
<comment type="caution">
    <text evidence="1">The sequence shown here is derived from an EMBL/GenBank/DDBJ whole genome shotgun (WGS) entry which is preliminary data.</text>
</comment>
<dbReference type="Proteomes" id="UP001187343">
    <property type="component" value="Unassembled WGS sequence"/>
</dbReference>
<dbReference type="AlphaFoldDB" id="A0AA88P8N6"/>
<reference evidence="1" key="1">
    <citation type="submission" date="2023-08" db="EMBL/GenBank/DDBJ databases">
        <title>Chromosome-level Genome Assembly of mud carp (Cirrhinus molitorella).</title>
        <authorList>
            <person name="Liu H."/>
        </authorList>
    </citation>
    <scope>NUCLEOTIDE SEQUENCE</scope>
    <source>
        <strain evidence="1">Prfri</strain>
        <tissue evidence="1">Muscle</tissue>
    </source>
</reference>
<sequence length="95" mass="10720">MANSSARSRKGTAAMHNCSGNGARRFEWGDIEGNMDLENNEDNERFLGNRWIEVGGNRGEKRKDVSDEEEPDKRSKVVVKCIVSFSFAAAYEDFK</sequence>
<keyword evidence="2" id="KW-1185">Reference proteome</keyword>
<accession>A0AA88P8N6</accession>
<evidence type="ECO:0000313" key="1">
    <source>
        <dbReference type="EMBL" id="KAK2871503.1"/>
    </source>
</evidence>